<gene>
    <name evidence="1" type="ORF">F5891DRAFT_956124</name>
</gene>
<organism evidence="1 2">
    <name type="scientific">Suillus fuscotomentosus</name>
    <dbReference type="NCBI Taxonomy" id="1912939"/>
    <lineage>
        <taxon>Eukaryota</taxon>
        <taxon>Fungi</taxon>
        <taxon>Dikarya</taxon>
        <taxon>Basidiomycota</taxon>
        <taxon>Agaricomycotina</taxon>
        <taxon>Agaricomycetes</taxon>
        <taxon>Agaricomycetidae</taxon>
        <taxon>Boletales</taxon>
        <taxon>Suillineae</taxon>
        <taxon>Suillaceae</taxon>
        <taxon>Suillus</taxon>
    </lineage>
</organism>
<dbReference type="Proteomes" id="UP001195769">
    <property type="component" value="Unassembled WGS sequence"/>
</dbReference>
<comment type="caution">
    <text evidence="1">The sequence shown here is derived from an EMBL/GenBank/DDBJ whole genome shotgun (WGS) entry which is preliminary data.</text>
</comment>
<dbReference type="GeneID" id="64669689"/>
<proteinExistence type="predicted"/>
<dbReference type="AlphaFoldDB" id="A0AAD4E240"/>
<protein>
    <submittedName>
        <fullName evidence="1">Uncharacterized protein</fullName>
    </submittedName>
</protein>
<dbReference type="RefSeq" id="XP_041223508.1">
    <property type="nucleotide sequence ID" value="XM_041375391.1"/>
</dbReference>
<name>A0AAD4E240_9AGAM</name>
<evidence type="ECO:0000313" key="2">
    <source>
        <dbReference type="Proteomes" id="UP001195769"/>
    </source>
</evidence>
<dbReference type="Gene3D" id="1.10.472.10">
    <property type="entry name" value="Cyclin-like"/>
    <property type="match status" value="1"/>
</dbReference>
<keyword evidence="2" id="KW-1185">Reference proteome</keyword>
<evidence type="ECO:0000313" key="1">
    <source>
        <dbReference type="EMBL" id="KAG1897932.1"/>
    </source>
</evidence>
<dbReference type="EMBL" id="JABBWK010000042">
    <property type="protein sequence ID" value="KAG1897932.1"/>
    <property type="molecule type" value="Genomic_DNA"/>
</dbReference>
<feature type="non-terminal residue" evidence="1">
    <location>
        <position position="1"/>
    </location>
</feature>
<accession>A0AAD4E240</accession>
<reference evidence="1" key="1">
    <citation type="journal article" date="2020" name="New Phytol.">
        <title>Comparative genomics reveals dynamic genome evolution in host specialist ectomycorrhizal fungi.</title>
        <authorList>
            <person name="Lofgren L.A."/>
            <person name="Nguyen N.H."/>
            <person name="Vilgalys R."/>
            <person name="Ruytinx J."/>
            <person name="Liao H.L."/>
            <person name="Branco S."/>
            <person name="Kuo A."/>
            <person name="LaButti K."/>
            <person name="Lipzen A."/>
            <person name="Andreopoulos W."/>
            <person name="Pangilinan J."/>
            <person name="Riley R."/>
            <person name="Hundley H."/>
            <person name="Na H."/>
            <person name="Barry K."/>
            <person name="Grigoriev I.V."/>
            <person name="Stajich J.E."/>
            <person name="Kennedy P.G."/>
        </authorList>
    </citation>
    <scope>NUCLEOTIDE SEQUENCE</scope>
    <source>
        <strain evidence="1">FC203</strain>
    </source>
</reference>
<sequence>HRLFVSAFMLASKVICDNTYSNHPRSSVMTLTPTNPGAATCLSTLFTASNSMHLSLLSISPIEHAFYINTTYSRHLPLSFSSFVTVQGS</sequence>